<accession>A0AAW2LVG7</accession>
<feature type="compositionally biased region" description="Basic and acidic residues" evidence="1">
    <location>
        <begin position="1"/>
        <end position="18"/>
    </location>
</feature>
<comment type="caution">
    <text evidence="2">The sequence shown here is derived from an EMBL/GenBank/DDBJ whole genome shotgun (WGS) entry which is preliminary data.</text>
</comment>
<proteinExistence type="predicted"/>
<organism evidence="2">
    <name type="scientific">Sesamum angustifolium</name>
    <dbReference type="NCBI Taxonomy" id="2727405"/>
    <lineage>
        <taxon>Eukaryota</taxon>
        <taxon>Viridiplantae</taxon>
        <taxon>Streptophyta</taxon>
        <taxon>Embryophyta</taxon>
        <taxon>Tracheophyta</taxon>
        <taxon>Spermatophyta</taxon>
        <taxon>Magnoliopsida</taxon>
        <taxon>eudicotyledons</taxon>
        <taxon>Gunneridae</taxon>
        <taxon>Pentapetalae</taxon>
        <taxon>asterids</taxon>
        <taxon>lamiids</taxon>
        <taxon>Lamiales</taxon>
        <taxon>Pedaliaceae</taxon>
        <taxon>Sesamum</taxon>
    </lineage>
</organism>
<feature type="compositionally biased region" description="Polar residues" evidence="1">
    <location>
        <begin position="25"/>
        <end position="59"/>
    </location>
</feature>
<protein>
    <submittedName>
        <fullName evidence="2">Uncharacterized protein</fullName>
    </submittedName>
</protein>
<name>A0AAW2LVG7_9LAMI</name>
<evidence type="ECO:0000313" key="2">
    <source>
        <dbReference type="EMBL" id="KAL0322450.1"/>
    </source>
</evidence>
<reference evidence="2" key="1">
    <citation type="submission" date="2020-06" db="EMBL/GenBank/DDBJ databases">
        <authorList>
            <person name="Li T."/>
            <person name="Hu X."/>
            <person name="Zhang T."/>
            <person name="Song X."/>
            <person name="Zhang H."/>
            <person name="Dai N."/>
            <person name="Sheng W."/>
            <person name="Hou X."/>
            <person name="Wei L."/>
        </authorList>
    </citation>
    <scope>NUCLEOTIDE SEQUENCE</scope>
    <source>
        <strain evidence="2">G01</strain>
        <tissue evidence="2">Leaf</tissue>
    </source>
</reference>
<reference evidence="2" key="2">
    <citation type="journal article" date="2024" name="Plant">
        <title>Genomic evolution and insights into agronomic trait innovations of Sesamum species.</title>
        <authorList>
            <person name="Miao H."/>
            <person name="Wang L."/>
            <person name="Qu L."/>
            <person name="Liu H."/>
            <person name="Sun Y."/>
            <person name="Le M."/>
            <person name="Wang Q."/>
            <person name="Wei S."/>
            <person name="Zheng Y."/>
            <person name="Lin W."/>
            <person name="Duan Y."/>
            <person name="Cao H."/>
            <person name="Xiong S."/>
            <person name="Wang X."/>
            <person name="Wei L."/>
            <person name="Li C."/>
            <person name="Ma Q."/>
            <person name="Ju M."/>
            <person name="Zhao R."/>
            <person name="Li G."/>
            <person name="Mu C."/>
            <person name="Tian Q."/>
            <person name="Mei H."/>
            <person name="Zhang T."/>
            <person name="Gao T."/>
            <person name="Zhang H."/>
        </authorList>
    </citation>
    <scope>NUCLEOTIDE SEQUENCE</scope>
    <source>
        <strain evidence="2">G01</strain>
    </source>
</reference>
<evidence type="ECO:0000256" key="1">
    <source>
        <dbReference type="SAM" id="MobiDB-lite"/>
    </source>
</evidence>
<dbReference type="AlphaFoldDB" id="A0AAW2LVG7"/>
<gene>
    <name evidence="2" type="ORF">Sangu_1864300</name>
</gene>
<dbReference type="EMBL" id="JACGWK010000012">
    <property type="protein sequence ID" value="KAL0322450.1"/>
    <property type="molecule type" value="Genomic_DNA"/>
</dbReference>
<feature type="region of interest" description="Disordered" evidence="1">
    <location>
        <begin position="1"/>
        <end position="68"/>
    </location>
</feature>
<sequence>MTNELRKHDPKHALRVQDSRPVAADSSTTCTRPSLDSGATATNESQRVQTSYDSSQPSASGVKDEEISLRPMTGTSKVYQWMWEKLISHKRVNPSKTIIEASGKYNRVWMMEGSKPEEVREWYEFGAVASVQMTSSKMSLESAFDVREWLQIRK</sequence>